<evidence type="ECO:0000313" key="2">
    <source>
        <dbReference type="EMBL" id="MFD1643166.1"/>
    </source>
</evidence>
<dbReference type="PRINTS" id="PR00420">
    <property type="entry name" value="RNGMNOXGNASE"/>
</dbReference>
<name>A0ABD6DB21_9EURY</name>
<evidence type="ECO:0000259" key="1">
    <source>
        <dbReference type="Pfam" id="PF01494"/>
    </source>
</evidence>
<dbReference type="PANTHER" id="PTHR42685">
    <property type="entry name" value="GERANYLGERANYL DIPHOSPHATE REDUCTASE"/>
    <property type="match status" value="1"/>
</dbReference>
<sequence length="463" mass="51110">MERVDVAIVGGGPAGTAAAHAAASGGASAVVFEKGVPRADREALGPDSTDAAGILDYWVDIMDIHPDEFPDDVLLQHLDRAEFIGPTESCTLTSTGIESSYDHFGYTFNRARFDDWLRERAEDAGAEYRIKVRVTGVDSDLYNEGTDDPRHVVSLANGDRVGADYLILADGPQRTVTNRVLDGYLPDGTKASELLASPKANHIAYQEYRRFPEEVFEELKTSIKFWWGVMPGHTAYPWVFPNDARVCRVGLTMPIGLDIDAVEDREEYKLLRPEDDSIPQGSTYIRRLLEWQWGDEYDIETDFPLVEDRGKRGGTETYSISSTRPIESPVDAGIAVAGGAMGTTSAFHEGGDHVAVRTGAIAGELAADGDLSAYNERWRETIGDELLRNVTFADLCREYGPSDWDQTFKTVRGMLAADGSNLLKTSTLRSGLSSAKVLYKYKKQKRSLEKNGYTQLTAEDYVY</sequence>
<evidence type="ECO:0000313" key="3">
    <source>
        <dbReference type="Proteomes" id="UP001597052"/>
    </source>
</evidence>
<keyword evidence="2" id="KW-0560">Oxidoreductase</keyword>
<feature type="domain" description="FAD-binding" evidence="1">
    <location>
        <begin position="3"/>
        <end position="178"/>
    </location>
</feature>
<dbReference type="Pfam" id="PF01494">
    <property type="entry name" value="FAD_binding_3"/>
    <property type="match status" value="1"/>
</dbReference>
<dbReference type="PANTHER" id="PTHR42685:SF21">
    <property type="entry name" value="DEHYDROGENASE (FLAVOPROTEIN)-LIKE PROTEIN"/>
    <property type="match status" value="1"/>
</dbReference>
<reference evidence="2 3" key="1">
    <citation type="journal article" date="2019" name="Int. J. Syst. Evol. Microbiol.">
        <title>The Global Catalogue of Microorganisms (GCM) 10K type strain sequencing project: providing services to taxonomists for standard genome sequencing and annotation.</title>
        <authorList>
            <consortium name="The Broad Institute Genomics Platform"/>
            <consortium name="The Broad Institute Genome Sequencing Center for Infectious Disease"/>
            <person name="Wu L."/>
            <person name="Ma J."/>
        </authorList>
    </citation>
    <scope>NUCLEOTIDE SEQUENCE [LARGE SCALE GENOMIC DNA]</scope>
    <source>
        <strain evidence="2 3">CGMCC 1.10593</strain>
    </source>
</reference>
<dbReference type="Proteomes" id="UP001597052">
    <property type="component" value="Unassembled WGS sequence"/>
</dbReference>
<protein>
    <submittedName>
        <fullName evidence="2">NAD(P)/FAD-dependent oxidoreductase</fullName>
        <ecNumber evidence="2">1.-.-.-</ecNumber>
    </submittedName>
</protein>
<dbReference type="InterPro" id="IPR036188">
    <property type="entry name" value="FAD/NAD-bd_sf"/>
</dbReference>
<keyword evidence="3" id="KW-1185">Reference proteome</keyword>
<dbReference type="SUPFAM" id="SSF51905">
    <property type="entry name" value="FAD/NAD(P)-binding domain"/>
    <property type="match status" value="1"/>
</dbReference>
<accession>A0ABD6DB21</accession>
<dbReference type="EMBL" id="JBHUDM010000004">
    <property type="protein sequence ID" value="MFD1643166.1"/>
    <property type="molecule type" value="Genomic_DNA"/>
</dbReference>
<gene>
    <name evidence="2" type="ORF">ACFSBW_14915</name>
</gene>
<comment type="caution">
    <text evidence="2">The sequence shown here is derived from an EMBL/GenBank/DDBJ whole genome shotgun (WGS) entry which is preliminary data.</text>
</comment>
<organism evidence="2 3">
    <name type="scientific">Halohasta litorea</name>
    <dbReference type="NCBI Taxonomy" id="869891"/>
    <lineage>
        <taxon>Archaea</taxon>
        <taxon>Methanobacteriati</taxon>
        <taxon>Methanobacteriota</taxon>
        <taxon>Stenosarchaea group</taxon>
        <taxon>Halobacteria</taxon>
        <taxon>Halobacteriales</taxon>
        <taxon>Haloferacaceae</taxon>
        <taxon>Halohasta</taxon>
    </lineage>
</organism>
<dbReference type="InterPro" id="IPR002938">
    <property type="entry name" value="FAD-bd"/>
</dbReference>
<dbReference type="EC" id="1.-.-.-" evidence="2"/>
<dbReference type="AlphaFoldDB" id="A0ABD6DB21"/>
<dbReference type="InterPro" id="IPR050407">
    <property type="entry name" value="Geranylgeranyl_reductase"/>
</dbReference>
<dbReference type="RefSeq" id="WP_256396310.1">
    <property type="nucleotide sequence ID" value="NZ_JANHDJ010000004.1"/>
</dbReference>
<dbReference type="GO" id="GO:0016491">
    <property type="term" value="F:oxidoreductase activity"/>
    <property type="evidence" value="ECO:0007669"/>
    <property type="project" value="UniProtKB-KW"/>
</dbReference>
<dbReference type="Gene3D" id="3.50.50.60">
    <property type="entry name" value="FAD/NAD(P)-binding domain"/>
    <property type="match status" value="1"/>
</dbReference>
<proteinExistence type="predicted"/>